<protein>
    <recommendedName>
        <fullName evidence="1">BioF2-like acetyltransferase domain-containing protein</fullName>
    </recommendedName>
</protein>
<dbReference type="Proteomes" id="UP001235094">
    <property type="component" value="Unassembled WGS sequence"/>
</dbReference>
<reference evidence="2 3" key="1">
    <citation type="submission" date="2023-07" db="EMBL/GenBank/DDBJ databases">
        <title>Genomic Encyclopedia of Type Strains, Phase IV (KMG-IV): sequencing the most valuable type-strain genomes for metagenomic binning, comparative biology and taxonomic classification.</title>
        <authorList>
            <person name="Goeker M."/>
        </authorList>
    </citation>
    <scope>NUCLEOTIDE SEQUENCE [LARGE SCALE GENOMIC DNA]</scope>
    <source>
        <strain evidence="2 3">DSM 15561</strain>
    </source>
</reference>
<evidence type="ECO:0000313" key="2">
    <source>
        <dbReference type="EMBL" id="MDQ0512164.1"/>
    </source>
</evidence>
<dbReference type="SUPFAM" id="SSF55729">
    <property type="entry name" value="Acyl-CoA N-acyltransferases (Nat)"/>
    <property type="match status" value="1"/>
</dbReference>
<keyword evidence="3" id="KW-1185">Reference proteome</keyword>
<accession>A0ABU0LTX2</accession>
<name>A0ABU0LTX2_9HYPH</name>
<dbReference type="Pfam" id="PF13480">
    <property type="entry name" value="Acetyltransf_6"/>
    <property type="match status" value="1"/>
</dbReference>
<gene>
    <name evidence="2" type="ORF">QOZ99_003066</name>
</gene>
<sequence>MPTAYRSRDYAESLAEFGEAAALPASGGWFLRRPIAGHDLHDGMTYPFLCCADWRALDEDIESWRGRLVSLAVVPDPFGAYQMSDLERAFPDRVIPFKQHYAADLSVPVARIVSAHHAREAARAFRRVQVEVYEDPLPMLDVWLGLFDIAIDKFDIRGIRRFSRAAFARQLALPGAFMTVASLEGTPVAAHIQLVGDGVVYAHAAAASPPAYKVGAAYALYYRELEYFADKAQWIDWGGEAGLAQDGKLSSFKAGWSTGVRQSYFCGRILDLVRYDQLGREAGAAATAYFPAYRVGEFN</sequence>
<evidence type="ECO:0000313" key="3">
    <source>
        <dbReference type="Proteomes" id="UP001235094"/>
    </source>
</evidence>
<dbReference type="Gene3D" id="3.40.630.30">
    <property type="match status" value="1"/>
</dbReference>
<feature type="domain" description="BioF2-like acetyltransferase" evidence="1">
    <location>
        <begin position="139"/>
        <end position="239"/>
    </location>
</feature>
<comment type="caution">
    <text evidence="2">The sequence shown here is derived from an EMBL/GenBank/DDBJ whole genome shotgun (WGS) entry which is preliminary data.</text>
</comment>
<organism evidence="2 3">
    <name type="scientific">Ancylobacter amanitiformis</name>
    <dbReference type="NCBI Taxonomy" id="217069"/>
    <lineage>
        <taxon>Bacteria</taxon>
        <taxon>Pseudomonadati</taxon>
        <taxon>Pseudomonadota</taxon>
        <taxon>Alphaproteobacteria</taxon>
        <taxon>Hyphomicrobiales</taxon>
        <taxon>Xanthobacteraceae</taxon>
        <taxon>Ancylobacter</taxon>
    </lineage>
</organism>
<proteinExistence type="predicted"/>
<dbReference type="InterPro" id="IPR016181">
    <property type="entry name" value="Acyl_CoA_acyltransferase"/>
</dbReference>
<dbReference type="EMBL" id="JAUSVR010000010">
    <property type="protein sequence ID" value="MDQ0512164.1"/>
    <property type="molecule type" value="Genomic_DNA"/>
</dbReference>
<evidence type="ECO:0000259" key="1">
    <source>
        <dbReference type="Pfam" id="PF13480"/>
    </source>
</evidence>
<dbReference type="RefSeq" id="WP_306890845.1">
    <property type="nucleotide sequence ID" value="NZ_JAUSVR010000010.1"/>
</dbReference>
<dbReference type="InterPro" id="IPR038740">
    <property type="entry name" value="BioF2-like_GNAT_dom"/>
</dbReference>